<gene>
    <name evidence="1" type="ORF">V1517DRAFT_333608</name>
</gene>
<proteinExistence type="predicted"/>
<reference evidence="2" key="1">
    <citation type="journal article" date="2024" name="Front. Bioeng. Biotechnol.">
        <title>Genome-scale model development and genomic sequencing of the oleaginous clade Lipomyces.</title>
        <authorList>
            <person name="Czajka J.J."/>
            <person name="Han Y."/>
            <person name="Kim J."/>
            <person name="Mondo S.J."/>
            <person name="Hofstad B.A."/>
            <person name="Robles A."/>
            <person name="Haridas S."/>
            <person name="Riley R."/>
            <person name="LaButti K."/>
            <person name="Pangilinan J."/>
            <person name="Andreopoulos W."/>
            <person name="Lipzen A."/>
            <person name="Yan J."/>
            <person name="Wang M."/>
            <person name="Ng V."/>
            <person name="Grigoriev I.V."/>
            <person name="Spatafora J.W."/>
            <person name="Magnuson J.K."/>
            <person name="Baker S.E."/>
            <person name="Pomraning K.R."/>
        </authorList>
    </citation>
    <scope>NUCLEOTIDE SEQUENCE [LARGE SCALE GENOMIC DNA]</scope>
    <source>
        <strain evidence="2">CBS 10300</strain>
    </source>
</reference>
<protein>
    <submittedName>
        <fullName evidence="1">Cyclophilin-like domain-containing protein</fullName>
    </submittedName>
</protein>
<comment type="caution">
    <text evidence="1">The sequence shown here is derived from an EMBL/GenBank/DDBJ whole genome shotgun (WGS) entry which is preliminary data.</text>
</comment>
<accession>A0ACC3TG74</accession>
<dbReference type="Proteomes" id="UP001489719">
    <property type="component" value="Unassembled WGS sequence"/>
</dbReference>
<name>A0ACC3TG74_9ASCO</name>
<keyword evidence="2" id="KW-1185">Reference proteome</keyword>
<dbReference type="EMBL" id="MU970226">
    <property type="protein sequence ID" value="KAK9319118.1"/>
    <property type="molecule type" value="Genomic_DNA"/>
</dbReference>
<organism evidence="1 2">
    <name type="scientific">Lipomyces orientalis</name>
    <dbReference type="NCBI Taxonomy" id="1233043"/>
    <lineage>
        <taxon>Eukaryota</taxon>
        <taxon>Fungi</taxon>
        <taxon>Dikarya</taxon>
        <taxon>Ascomycota</taxon>
        <taxon>Saccharomycotina</taxon>
        <taxon>Lipomycetes</taxon>
        <taxon>Lipomycetales</taxon>
        <taxon>Lipomycetaceae</taxon>
        <taxon>Lipomyces</taxon>
    </lineage>
</organism>
<evidence type="ECO:0000313" key="2">
    <source>
        <dbReference type="Proteomes" id="UP001489719"/>
    </source>
</evidence>
<sequence>MPLPRVYLDVVSPAATGRIIIELFAKDVPKTCENFRCLCTGERGSELCYKGSIFHRVIADPDFMVQGGDITNGDGTGGLSIYGETFADENINWHQIDARGLVCMANRGPDTNSSQFFITLVPCPELDGKHVVFGRVIPESSHVLDMFASVATDPDSDDRPLPDNEPRIVQCGELVFKKKKKSIGEEEKLDRQPEVREDVVLRKSRETPSRYSDEENADSRRQHERDARSPIDSRGRSGQRDSTSPRRQSTSRSRSPAKDPQIVPKNPLMRANGRHRVFKDYGYREIGYDGAYGRSHDRRSNRSYGRLHEREHDGRREGWYESYDGHRLRHDGRLERGEESSRSKVKYKGRGTMKFME</sequence>
<evidence type="ECO:0000313" key="1">
    <source>
        <dbReference type="EMBL" id="KAK9319118.1"/>
    </source>
</evidence>